<evidence type="ECO:0000256" key="6">
    <source>
        <dbReference type="ARBA" id="ARBA00022496"/>
    </source>
</evidence>
<evidence type="ECO:0000256" key="2">
    <source>
        <dbReference type="ARBA" id="ARBA00004651"/>
    </source>
</evidence>
<feature type="transmembrane region" description="Helical" evidence="13">
    <location>
        <begin position="143"/>
        <end position="162"/>
    </location>
</feature>
<dbReference type="FunFam" id="1.10.3470.10:FF:000001">
    <property type="entry name" value="Vitamin B12 ABC transporter permease BtuC"/>
    <property type="match status" value="1"/>
</dbReference>
<dbReference type="PANTHER" id="PTHR30472:SF24">
    <property type="entry name" value="FERRIC ENTEROBACTIN TRANSPORT SYSTEM PERMEASE PROTEIN FEPG"/>
    <property type="match status" value="1"/>
</dbReference>
<keyword evidence="15" id="KW-1185">Reference proteome</keyword>
<feature type="transmembrane region" description="Helical" evidence="13">
    <location>
        <begin position="222"/>
        <end position="241"/>
    </location>
</feature>
<dbReference type="Proteomes" id="UP000006859">
    <property type="component" value="Chromosome"/>
</dbReference>
<organism evidence="14 15">
    <name type="scientific">Dickeya dadantii (strain 3937)</name>
    <name type="common">Erwinia chrysanthemi (strain 3937)</name>
    <dbReference type="NCBI Taxonomy" id="198628"/>
    <lineage>
        <taxon>Bacteria</taxon>
        <taxon>Pseudomonadati</taxon>
        <taxon>Pseudomonadota</taxon>
        <taxon>Gammaproteobacteria</taxon>
        <taxon>Enterobacterales</taxon>
        <taxon>Pectobacteriaceae</taxon>
        <taxon>Dickeya</taxon>
    </lineage>
</organism>
<dbReference type="PANTHER" id="PTHR30472">
    <property type="entry name" value="FERRIC ENTEROBACTIN TRANSPORT SYSTEM PERMEASE PROTEIN"/>
    <property type="match status" value="1"/>
</dbReference>
<proteinExistence type="inferred from homology"/>
<evidence type="ECO:0000313" key="14">
    <source>
        <dbReference type="EMBL" id="ADM99347.1"/>
    </source>
</evidence>
<dbReference type="InterPro" id="IPR037294">
    <property type="entry name" value="ABC_BtuC-like"/>
</dbReference>
<evidence type="ECO:0000256" key="13">
    <source>
        <dbReference type="SAM" id="Phobius"/>
    </source>
</evidence>
<dbReference type="AlphaFoldDB" id="E0SLD5"/>
<dbReference type="CDD" id="cd06550">
    <property type="entry name" value="TM_ABC_iron-siderophores_like"/>
    <property type="match status" value="1"/>
</dbReference>
<dbReference type="SUPFAM" id="SSF81345">
    <property type="entry name" value="ABC transporter involved in vitamin B12 uptake, BtuC"/>
    <property type="match status" value="1"/>
</dbReference>
<keyword evidence="4" id="KW-0813">Transport</keyword>
<feature type="transmembrane region" description="Helical" evidence="13">
    <location>
        <begin position="261"/>
        <end position="288"/>
    </location>
</feature>
<evidence type="ECO:0000256" key="8">
    <source>
        <dbReference type="ARBA" id="ARBA00022989"/>
    </source>
</evidence>
<comment type="similarity">
    <text evidence="3">Belongs to the binding-protein-dependent transport system permease family. FecCD subfamily.</text>
</comment>
<dbReference type="KEGG" id="ddd:Dda3937_03035"/>
<evidence type="ECO:0000256" key="10">
    <source>
        <dbReference type="ARBA" id="ARBA00023065"/>
    </source>
</evidence>
<evidence type="ECO:0000313" key="15">
    <source>
        <dbReference type="Proteomes" id="UP000006859"/>
    </source>
</evidence>
<keyword evidence="7 13" id="KW-0812">Transmembrane</keyword>
<evidence type="ECO:0000256" key="7">
    <source>
        <dbReference type="ARBA" id="ARBA00022692"/>
    </source>
</evidence>
<keyword evidence="10" id="KW-0406">Ion transport</keyword>
<dbReference type="InterPro" id="IPR000522">
    <property type="entry name" value="ABC_transptr_permease_BtuC"/>
</dbReference>
<sequence length="354" mass="36733">MSTRTLSTRTLSTQTLFLRAPAGFISGRLPLRTLWINLSLLLGGAALLTLAVSLGTLPLSAPTVWQALAGHGDASTVTVVTQWRAPRAVMALLLGAGLGVSGAIFQSLTRNPLGSPDVVGFNTGAYTGALVTIILLHGSYYQIAGGAVLGGLATALAVYLLAWRRGVSGFRLIIVGIAVSAVLSAFNTWLVITGALETVMTAALWGAGSLNGMTWSKAAPAMLLIPLTLLATLLLARRLQLLEMGDDSAQALGVNAEASRLWLMLCGIVLIAVVTASAGPISFIALAAPQIARRLTRASTVPLCAAALVGGLLLLTADIVAQHLFTGRQLPVGSVTVSIGGLYLIWLLIRESRR</sequence>
<keyword evidence="8 13" id="KW-1133">Transmembrane helix</keyword>
<evidence type="ECO:0000256" key="12">
    <source>
        <dbReference type="ARBA" id="ARBA00053987"/>
    </source>
</evidence>
<dbReference type="NCBIfam" id="NF007759">
    <property type="entry name" value="PRK10440.1"/>
    <property type="match status" value="1"/>
</dbReference>
<keyword evidence="6" id="KW-0410">Iron transport</keyword>
<evidence type="ECO:0000256" key="9">
    <source>
        <dbReference type="ARBA" id="ARBA00023004"/>
    </source>
</evidence>
<comment type="function">
    <text evidence="12">Part of the binding-protein-dependent transport system CbrABCD for uptake of the siderophore achromobactin. Probably responsible for the translocation of the substrate across the membrane.</text>
</comment>
<evidence type="ECO:0000256" key="11">
    <source>
        <dbReference type="ARBA" id="ARBA00023136"/>
    </source>
</evidence>
<dbReference type="EMBL" id="CP002038">
    <property type="protein sequence ID" value="ADM99347.1"/>
    <property type="molecule type" value="Genomic_DNA"/>
</dbReference>
<keyword evidence="9" id="KW-0408">Iron</keyword>
<dbReference type="Pfam" id="PF01032">
    <property type="entry name" value="FecCD"/>
    <property type="match status" value="1"/>
</dbReference>
<evidence type="ECO:0000256" key="5">
    <source>
        <dbReference type="ARBA" id="ARBA00022475"/>
    </source>
</evidence>
<dbReference type="GO" id="GO:0033214">
    <property type="term" value="P:siderophore-iron import into cell"/>
    <property type="evidence" value="ECO:0007669"/>
    <property type="project" value="TreeGrafter"/>
</dbReference>
<dbReference type="STRING" id="198628.Dda3937_03035"/>
<feature type="transmembrane region" description="Helical" evidence="13">
    <location>
        <begin position="88"/>
        <end position="106"/>
    </location>
</feature>
<reference evidence="14 15" key="1">
    <citation type="journal article" date="2011" name="J. Bacteriol.">
        <title>Genome sequence of the plant-pathogenic bacterium Dickeya dadantii 3937.</title>
        <authorList>
            <person name="Glasner J.D."/>
            <person name="Yang C.H."/>
            <person name="Reverchon S."/>
            <person name="Hugouvieux-Cotte-Pattat N."/>
            <person name="Condemine G."/>
            <person name="Bohin J.P."/>
            <person name="Van Gijsegem F."/>
            <person name="Yang S."/>
            <person name="Franza T."/>
            <person name="Expert D."/>
            <person name="Plunkett G. III"/>
            <person name="San Francisco M.J."/>
            <person name="Charkowski A.O."/>
            <person name="Py B."/>
            <person name="Bell K."/>
            <person name="Rauscher L."/>
            <person name="Rodriguez-Palenzuela P."/>
            <person name="Toussaint A."/>
            <person name="Holeva M.C."/>
            <person name="He S.Y."/>
            <person name="Douet V."/>
            <person name="Boccara M."/>
            <person name="Blanco C."/>
            <person name="Toth I."/>
            <person name="Anderson B.D."/>
            <person name="Biehl B.S."/>
            <person name="Mau B."/>
            <person name="Flynn S.M."/>
            <person name="Barras F."/>
            <person name="Lindeberg M."/>
            <person name="Birch P.R."/>
            <person name="Tsuyumu S."/>
            <person name="Shi X."/>
            <person name="Hibbing M."/>
            <person name="Yap M.N."/>
            <person name="Carpentier M."/>
            <person name="Dassa E."/>
            <person name="Umehara M."/>
            <person name="Kim J.F."/>
            <person name="Rusch M."/>
            <person name="Soni P."/>
            <person name="Mayhew G.F."/>
            <person name="Fouts D.E."/>
            <person name="Gill S.R."/>
            <person name="Blattner F.R."/>
            <person name="Keen N.T."/>
            <person name="Perna N.T."/>
        </authorList>
    </citation>
    <scope>NUCLEOTIDE SEQUENCE [LARGE SCALE GENOMIC DNA]</scope>
    <source>
        <strain evidence="14 15">3937</strain>
    </source>
</reference>
<feature type="transmembrane region" description="Helical" evidence="13">
    <location>
        <begin position="118"/>
        <end position="137"/>
    </location>
</feature>
<feature type="transmembrane region" description="Helical" evidence="13">
    <location>
        <begin position="169"/>
        <end position="186"/>
    </location>
</feature>
<feature type="transmembrane region" description="Helical" evidence="13">
    <location>
        <begin position="192"/>
        <end position="210"/>
    </location>
</feature>
<evidence type="ECO:0000256" key="3">
    <source>
        <dbReference type="ARBA" id="ARBA00007935"/>
    </source>
</evidence>
<feature type="transmembrane region" description="Helical" evidence="13">
    <location>
        <begin position="34"/>
        <end position="55"/>
    </location>
</feature>
<keyword evidence="11 13" id="KW-0472">Membrane</keyword>
<comment type="subcellular location">
    <subcellularLocation>
        <location evidence="1">Cell inner membrane</location>
    </subcellularLocation>
    <subcellularLocation>
        <location evidence="2">Cell membrane</location>
        <topology evidence="2">Multi-pass membrane protein</topology>
    </subcellularLocation>
</comment>
<dbReference type="GO" id="GO:0042935">
    <property type="term" value="P:achromobactin transport"/>
    <property type="evidence" value="ECO:0007669"/>
    <property type="project" value="UniProtKB-ARBA"/>
</dbReference>
<feature type="transmembrane region" description="Helical" evidence="13">
    <location>
        <begin position="330"/>
        <end position="349"/>
    </location>
</feature>
<gene>
    <name evidence="14" type="primary">cbuG</name>
    <name evidence="14" type="ordered locus">Dda3937_03035</name>
</gene>
<dbReference type="eggNOG" id="COG4779">
    <property type="taxonomic scope" value="Bacteria"/>
</dbReference>
<evidence type="ECO:0000256" key="1">
    <source>
        <dbReference type="ARBA" id="ARBA00004533"/>
    </source>
</evidence>
<keyword evidence="5" id="KW-1003">Cell membrane</keyword>
<feature type="transmembrane region" description="Helical" evidence="13">
    <location>
        <begin position="300"/>
        <end position="324"/>
    </location>
</feature>
<accession>E0SLD5</accession>
<protein>
    <submittedName>
        <fullName evidence="14">Ferrichrysobactin transporter: ABC permease inner membrane component</fullName>
    </submittedName>
</protein>
<dbReference type="GO" id="GO:0022857">
    <property type="term" value="F:transmembrane transporter activity"/>
    <property type="evidence" value="ECO:0007669"/>
    <property type="project" value="InterPro"/>
</dbReference>
<evidence type="ECO:0000256" key="4">
    <source>
        <dbReference type="ARBA" id="ARBA00022448"/>
    </source>
</evidence>
<dbReference type="Gene3D" id="1.10.3470.10">
    <property type="entry name" value="ABC transporter involved in vitamin B12 uptake, BtuC"/>
    <property type="match status" value="1"/>
</dbReference>
<name>E0SLD5_DICD3</name>
<dbReference type="GO" id="GO:0005886">
    <property type="term" value="C:plasma membrane"/>
    <property type="evidence" value="ECO:0007669"/>
    <property type="project" value="UniProtKB-SubCell"/>
</dbReference>
<dbReference type="HOGENOM" id="CLU_013016_1_1_6"/>